<feature type="region of interest" description="Disordered" evidence="1">
    <location>
        <begin position="868"/>
        <end position="889"/>
    </location>
</feature>
<proteinExistence type="predicted"/>
<dbReference type="PANTHER" id="PTHR35391">
    <property type="entry name" value="C2H2-TYPE DOMAIN-CONTAINING PROTEIN-RELATED"/>
    <property type="match status" value="1"/>
</dbReference>
<feature type="region of interest" description="Disordered" evidence="1">
    <location>
        <begin position="95"/>
        <end position="131"/>
    </location>
</feature>
<feature type="compositionally biased region" description="Basic and acidic residues" evidence="1">
    <location>
        <begin position="880"/>
        <end position="889"/>
    </location>
</feature>
<feature type="domain" description="Protein kinase" evidence="2">
    <location>
        <begin position="687"/>
        <end position="1006"/>
    </location>
</feature>
<evidence type="ECO:0000313" key="4">
    <source>
        <dbReference type="Proteomes" id="UP000554235"/>
    </source>
</evidence>
<dbReference type="SUPFAM" id="SSF56112">
    <property type="entry name" value="Protein kinase-like (PK-like)"/>
    <property type="match status" value="1"/>
</dbReference>
<evidence type="ECO:0000259" key="2">
    <source>
        <dbReference type="PROSITE" id="PS50011"/>
    </source>
</evidence>
<dbReference type="PANTHER" id="PTHR35391:SF7">
    <property type="entry name" value="C2H2-TYPE DOMAIN-CONTAINING PROTEIN"/>
    <property type="match status" value="1"/>
</dbReference>
<comment type="caution">
    <text evidence="3">The sequence shown here is derived from an EMBL/GenBank/DDBJ whole genome shotgun (WGS) entry which is preliminary data.</text>
</comment>
<dbReference type="Pfam" id="PF26082">
    <property type="entry name" value="zf-C2H2_AcuF"/>
    <property type="match status" value="1"/>
</dbReference>
<gene>
    <name evidence="3" type="ORF">FALBO_12125</name>
</gene>
<evidence type="ECO:0000313" key="3">
    <source>
        <dbReference type="EMBL" id="KAF4461079.1"/>
    </source>
</evidence>
<reference evidence="3 4" key="1">
    <citation type="submission" date="2020-01" db="EMBL/GenBank/DDBJ databases">
        <title>Identification and distribution of gene clusters putatively required for synthesis of sphingolipid metabolism inhibitors in phylogenetically diverse species of the filamentous fungus Fusarium.</title>
        <authorList>
            <person name="Kim H.-S."/>
            <person name="Busman M."/>
            <person name="Brown D.W."/>
            <person name="Divon H."/>
            <person name="Uhlig S."/>
            <person name="Proctor R.H."/>
        </authorList>
    </citation>
    <scope>NUCLEOTIDE SEQUENCE [LARGE SCALE GENOMIC DNA]</scope>
    <source>
        <strain evidence="3 4">NRRL 20459</strain>
    </source>
</reference>
<dbReference type="EMBL" id="JAADYS010001789">
    <property type="protein sequence ID" value="KAF4461079.1"/>
    <property type="molecule type" value="Genomic_DNA"/>
</dbReference>
<dbReference type="InterPro" id="IPR011009">
    <property type="entry name" value="Kinase-like_dom_sf"/>
</dbReference>
<dbReference type="OrthoDB" id="20872at2759"/>
<keyword evidence="4" id="KW-1185">Reference proteome</keyword>
<organism evidence="3 4">
    <name type="scientific">Fusarium albosuccineum</name>
    <dbReference type="NCBI Taxonomy" id="1237068"/>
    <lineage>
        <taxon>Eukaryota</taxon>
        <taxon>Fungi</taxon>
        <taxon>Dikarya</taxon>
        <taxon>Ascomycota</taxon>
        <taxon>Pezizomycotina</taxon>
        <taxon>Sordariomycetes</taxon>
        <taxon>Hypocreomycetidae</taxon>
        <taxon>Hypocreales</taxon>
        <taxon>Nectriaceae</taxon>
        <taxon>Fusarium</taxon>
        <taxon>Fusarium decemcellulare species complex</taxon>
    </lineage>
</organism>
<evidence type="ECO:0000256" key="1">
    <source>
        <dbReference type="SAM" id="MobiDB-lite"/>
    </source>
</evidence>
<dbReference type="PROSITE" id="PS50011">
    <property type="entry name" value="PROTEIN_KINASE_DOM"/>
    <property type="match status" value="1"/>
</dbReference>
<feature type="region of interest" description="Disordered" evidence="1">
    <location>
        <begin position="237"/>
        <end position="295"/>
    </location>
</feature>
<feature type="region of interest" description="Disordered" evidence="1">
    <location>
        <begin position="495"/>
        <end position="524"/>
    </location>
</feature>
<dbReference type="GO" id="GO:0004672">
    <property type="term" value="F:protein kinase activity"/>
    <property type="evidence" value="ECO:0007669"/>
    <property type="project" value="InterPro"/>
</dbReference>
<dbReference type="GO" id="GO:0005524">
    <property type="term" value="F:ATP binding"/>
    <property type="evidence" value="ECO:0007669"/>
    <property type="project" value="InterPro"/>
</dbReference>
<dbReference type="InterPro" id="IPR000719">
    <property type="entry name" value="Prot_kinase_dom"/>
</dbReference>
<name>A0A8H4L4K5_9HYPO</name>
<sequence>MGDIFKLSQQCHQEFQNLSTNLAAAGAEYSEHMPISSIESQHGKFRVWCGNLGAFQSGFASLDYRLREASVMNANVTTLLQQLESALSESNDVISGKRLPFEEQSPPSDTSDLDDSTDESEDEDDPGHRNEIVMRMSSIHSILDDLYRLGHKIRDPNMRPKSNKAALLEVKDPESGVDLFQEFSAFDEKHIAETINQLRQGRETPAAYDDYLPRRLAAAITRRRKHFRYWERHSMKLAQSHIKPSPTQEVSPPENTGSQPKLHSRPATPVEEAGEENPKQSSIPSAIPTETDATPYDAARDDMTERGTVVSVASTALDVDGKGVELPGPPPEAFERESFTCPYCFVLCPARQGKGKVWKAHVLQDLQPYVCTYDNCRTPNELYPSRRRWLQHEESIHRRIWRCKDHPHAMFESEEGLRVHFQDEHKDLTRQSIDELLLISAFARVDDREFCPICFRRPPFQKGLSNHIANHLGRISLFSLPRNNTEAENGSAVAVASGKQDTAGSARSFDTDSSHSRWDENEGGSADSNFLPVITTPGLSYVLQARERLRELMDRYRGHNGEQGEVPKFIPRFELDKLWNTSTVISILNAYFPEPKIDPVMILANFLQVFSLLVDLRQVQHLRHFLGDGDDDLWDGIFPLRELPSSWYGNEELRGLYDEVQQRQWAFFPYPLSLAALPNQLVGSACILPFHAVEEGFTVKADEIRIFTAQTYEGCTDFDTTTLILKIYGEGLQDSYNREREAFNSLTNEHSRDIIRYYGCYRQFQSDATITMNMLFEHVEGGNLDAFMQSAKPPRTYEQIRAFWTAFCGVLGALSRFHDSVGPDKVRYRRIHQNIKLTSLHVCKAQKDTEYPFTLKIGGLRFSHIRRLDQQEEDESSADPSHEHPYSAPERGHDLAQALQEITTAADIWSMGCVLSVAAAWVAMGQSGREGYRQARFNAGGNYGSFHDGQSVLEAVKTLHKHVIGSVARSDKITPRVVAMVEAHMLRPQAERLTAKELGDKLRMIIASAHVKTRTGEDGDD</sequence>
<feature type="compositionally biased region" description="Acidic residues" evidence="1">
    <location>
        <begin position="111"/>
        <end position="125"/>
    </location>
</feature>
<feature type="compositionally biased region" description="Basic and acidic residues" evidence="1">
    <location>
        <begin position="509"/>
        <end position="520"/>
    </location>
</feature>
<feature type="compositionally biased region" description="Polar residues" evidence="1">
    <location>
        <begin position="245"/>
        <end position="261"/>
    </location>
</feature>
<dbReference type="Proteomes" id="UP000554235">
    <property type="component" value="Unassembled WGS sequence"/>
</dbReference>
<protein>
    <submittedName>
        <fullName evidence="3">Ankyrin repeat-containing domain</fullName>
    </submittedName>
</protein>
<dbReference type="Gene3D" id="1.10.510.10">
    <property type="entry name" value="Transferase(Phosphotransferase) domain 1"/>
    <property type="match status" value="1"/>
</dbReference>
<dbReference type="SMART" id="SM00220">
    <property type="entry name" value="S_TKc"/>
    <property type="match status" value="1"/>
</dbReference>
<accession>A0A8H4L4K5</accession>
<dbReference type="InterPro" id="IPR058925">
    <property type="entry name" value="zf-C2H2_AcuF"/>
</dbReference>
<dbReference type="AlphaFoldDB" id="A0A8H4L4K5"/>